<feature type="region of interest" description="Disordered" evidence="1">
    <location>
        <begin position="225"/>
        <end position="246"/>
    </location>
</feature>
<gene>
    <name evidence="3" type="ORF">COHA_010324</name>
</gene>
<dbReference type="GO" id="GO:0005634">
    <property type="term" value="C:nucleus"/>
    <property type="evidence" value="ECO:0007669"/>
    <property type="project" value="TreeGrafter"/>
</dbReference>
<feature type="region of interest" description="Disordered" evidence="1">
    <location>
        <begin position="367"/>
        <end position="396"/>
    </location>
</feature>
<dbReference type="InterPro" id="IPR046341">
    <property type="entry name" value="SET_dom_sf"/>
</dbReference>
<dbReference type="PANTHER" id="PTHR12197:SF251">
    <property type="entry name" value="EG:BACR7C10.4 PROTEIN"/>
    <property type="match status" value="1"/>
</dbReference>
<name>A0AAD5DFL8_9CHLO</name>
<dbReference type="Pfam" id="PF00856">
    <property type="entry name" value="SET"/>
    <property type="match status" value="1"/>
</dbReference>
<dbReference type="InterPro" id="IPR011990">
    <property type="entry name" value="TPR-like_helical_dom_sf"/>
</dbReference>
<dbReference type="Gene3D" id="1.25.40.10">
    <property type="entry name" value="Tetratricopeptide repeat domain"/>
    <property type="match status" value="1"/>
</dbReference>
<feature type="compositionally biased region" description="Polar residues" evidence="1">
    <location>
        <begin position="636"/>
        <end position="650"/>
    </location>
</feature>
<evidence type="ECO:0000256" key="1">
    <source>
        <dbReference type="SAM" id="MobiDB-lite"/>
    </source>
</evidence>
<dbReference type="SUPFAM" id="SSF82199">
    <property type="entry name" value="SET domain"/>
    <property type="match status" value="1"/>
</dbReference>
<dbReference type="Pfam" id="PF12298">
    <property type="entry name" value="Bot1p"/>
    <property type="match status" value="1"/>
</dbReference>
<feature type="region of interest" description="Disordered" evidence="1">
    <location>
        <begin position="601"/>
        <end position="650"/>
    </location>
</feature>
<dbReference type="SUPFAM" id="SSF144232">
    <property type="entry name" value="HIT/MYND zinc finger-like"/>
    <property type="match status" value="1"/>
</dbReference>
<dbReference type="PROSITE" id="PS50280">
    <property type="entry name" value="SET"/>
    <property type="match status" value="1"/>
</dbReference>
<protein>
    <recommendedName>
        <fullName evidence="2">SET domain-containing protein</fullName>
    </recommendedName>
</protein>
<evidence type="ECO:0000313" key="3">
    <source>
        <dbReference type="EMBL" id="KAI7835781.1"/>
    </source>
</evidence>
<feature type="domain" description="SET" evidence="2">
    <location>
        <begin position="9"/>
        <end position="201"/>
    </location>
</feature>
<dbReference type="InterPro" id="IPR050869">
    <property type="entry name" value="H3K4_H4K5_MeTrfase"/>
</dbReference>
<evidence type="ECO:0000313" key="4">
    <source>
        <dbReference type="Proteomes" id="UP001205105"/>
    </source>
</evidence>
<dbReference type="Gene3D" id="2.170.270.10">
    <property type="entry name" value="SET domain"/>
    <property type="match status" value="1"/>
</dbReference>
<proteinExistence type="predicted"/>
<dbReference type="AlphaFoldDB" id="A0AAD5DFL8"/>
<dbReference type="InterPro" id="IPR001214">
    <property type="entry name" value="SET_dom"/>
</dbReference>
<dbReference type="EMBL" id="JADXDR010000227">
    <property type="protein sequence ID" value="KAI7835781.1"/>
    <property type="molecule type" value="Genomic_DNA"/>
</dbReference>
<evidence type="ECO:0000259" key="2">
    <source>
        <dbReference type="PROSITE" id="PS50280"/>
    </source>
</evidence>
<dbReference type="PANTHER" id="PTHR12197">
    <property type="entry name" value="HISTONE-LYSINE N-METHYLTRANSFERASE SMYD"/>
    <property type="match status" value="1"/>
</dbReference>
<comment type="caution">
    <text evidence="3">The sequence shown here is derived from an EMBL/GenBank/DDBJ whole genome shotgun (WGS) entry which is preliminary data.</text>
</comment>
<reference evidence="3" key="1">
    <citation type="submission" date="2020-11" db="EMBL/GenBank/DDBJ databases">
        <title>Chlorella ohadii genome sequencing and assembly.</title>
        <authorList>
            <person name="Murik O."/>
            <person name="Treves H."/>
            <person name="Kedem I."/>
            <person name="Shotland Y."/>
            <person name="Kaplan A."/>
        </authorList>
    </citation>
    <scope>NUCLEOTIDE SEQUENCE</scope>
    <source>
        <strain evidence="3">1</strain>
    </source>
</reference>
<organism evidence="3 4">
    <name type="scientific">Chlorella ohadii</name>
    <dbReference type="NCBI Taxonomy" id="2649997"/>
    <lineage>
        <taxon>Eukaryota</taxon>
        <taxon>Viridiplantae</taxon>
        <taxon>Chlorophyta</taxon>
        <taxon>core chlorophytes</taxon>
        <taxon>Trebouxiophyceae</taxon>
        <taxon>Chlorellales</taxon>
        <taxon>Chlorellaceae</taxon>
        <taxon>Chlorella clade</taxon>
        <taxon>Chlorella</taxon>
    </lineage>
</organism>
<accession>A0AAD5DFL8</accession>
<keyword evidence="4" id="KW-1185">Reference proteome</keyword>
<sequence>MSQRRCSACKLVCFKSKEHQARAWRAGHREECAALRACAPRVPPTAVRLALRCVLRCWRAQQTQQAQQQQQQQQEGQGDALARYDAILQLQHHWEALSEGGKLQFAQMGALAHRLLEAAAPEAAEASSPRELALLLARFGANSHTVSDDELRPLAVGIFPQGALVNHACQPNTVHCFVGDRMLFRAVRVIQPGEEVTTSYTELAATRWERRRELLRHHQFDIDVDADKQAAPGGDNEGAIGDSSAAASPAAASPAAAASGAAAGGSSAAALQCLPEQQPAAVLPLAGGTAELRLYSYQLPPWPQDERDAALTAVVTAPAGDAATGSSSGSSCAWGGMWGTLGLSDDTSLAATPASASFDVAADLAGDGDAAAGQQPGSAAGPSSAPGGGQPAASQVVHSWSAAGSVQQGSSQQAVQQLADAYLAALQLQQALDGMLAEGQAAAAVQRLQRSLAALAGQPSGNGSSSDGAMVGRLALGPRHVLRMRLLADLHRAAVAGEQWQTALAAAYELLPLYREVYPPVWPQLGLLWAAVAKLEHLQERPSQAIQAAEQALHILTTTHGGSGPAAEAMRQRLSASLRLGRAIAAQQRAAFHLSAAVEAGRRKEDSDSEDEANPKPFPAAEAADDGEQLWPPPIDQSQLRNPDGSIPQQPMSELVLEDTGRWDVNTFISPALAAALEAAPPLPEDKIDPCLEKLRDALEKLERGESTPGDEPASDDDLRLVAEAIDLYFLAAAPGADPDVDDFGEADLQVLEILRDTIKEVNWGVDLTEGKAQDPWKNALLSNDAKETMWRMHSQEGWTAEQLAEHFGIRQQRAMAILALKEREHAARAAGVHLHTDLAEAMEIAQGAIESMGARERHHVVLPSYPNYRELTEADADKLAALLERRLGKPFEQIEPADMTDDVVQELLVAAGMDKSALEDELAAKEEAILVEDFKRNLEYNLKKTGTILHRGSHKKHLLT</sequence>
<dbReference type="Proteomes" id="UP001205105">
    <property type="component" value="Unassembled WGS sequence"/>
</dbReference>